<protein>
    <submittedName>
        <fullName evidence="13">Small-conductance mechanosensitive channel</fullName>
    </submittedName>
</protein>
<feature type="transmembrane region" description="Helical" evidence="8">
    <location>
        <begin position="120"/>
        <end position="139"/>
    </location>
</feature>
<dbReference type="InterPro" id="IPR049142">
    <property type="entry name" value="MS_channel_1st"/>
</dbReference>
<evidence type="ECO:0000313" key="13">
    <source>
        <dbReference type="EMBL" id="SFL02283.1"/>
    </source>
</evidence>
<dbReference type="Proteomes" id="UP000198851">
    <property type="component" value="Unassembled WGS sequence"/>
</dbReference>
<evidence type="ECO:0000256" key="5">
    <source>
        <dbReference type="ARBA" id="ARBA00022989"/>
    </source>
</evidence>
<evidence type="ECO:0000256" key="1">
    <source>
        <dbReference type="ARBA" id="ARBA00004651"/>
    </source>
</evidence>
<gene>
    <name evidence="13" type="ORF">SAMN04488036_104120</name>
</gene>
<feature type="domain" description="Mechanosensitive ion channel MscS C-terminal" evidence="11">
    <location>
        <begin position="649"/>
        <end position="732"/>
    </location>
</feature>
<dbReference type="Pfam" id="PF21082">
    <property type="entry name" value="MS_channel_3rd"/>
    <property type="match status" value="1"/>
</dbReference>
<evidence type="ECO:0000259" key="12">
    <source>
        <dbReference type="Pfam" id="PF21088"/>
    </source>
</evidence>
<evidence type="ECO:0000256" key="8">
    <source>
        <dbReference type="SAM" id="Phobius"/>
    </source>
</evidence>
<keyword evidence="6 8" id="KW-0472">Membrane</keyword>
<dbReference type="SUPFAM" id="SSF82861">
    <property type="entry name" value="Mechanosensitive channel protein MscS (YggB), transmembrane region"/>
    <property type="match status" value="1"/>
</dbReference>
<feature type="transmembrane region" description="Helical" evidence="8">
    <location>
        <begin position="529"/>
        <end position="548"/>
    </location>
</feature>
<dbReference type="SUPFAM" id="SSF50182">
    <property type="entry name" value="Sm-like ribonucleoproteins"/>
    <property type="match status" value="1"/>
</dbReference>
<dbReference type="PANTHER" id="PTHR30460:SF0">
    <property type="entry name" value="MODERATE CONDUCTANCE MECHANOSENSITIVE CHANNEL YBIO"/>
    <property type="match status" value="1"/>
</dbReference>
<dbReference type="GO" id="GO:0005886">
    <property type="term" value="C:plasma membrane"/>
    <property type="evidence" value="ECO:0007669"/>
    <property type="project" value="UniProtKB-SubCell"/>
</dbReference>
<feature type="region of interest" description="Disordered" evidence="7">
    <location>
        <begin position="398"/>
        <end position="417"/>
    </location>
</feature>
<dbReference type="InterPro" id="IPR049278">
    <property type="entry name" value="MS_channel_C"/>
</dbReference>
<dbReference type="InterPro" id="IPR011066">
    <property type="entry name" value="MscS_channel_C_sf"/>
</dbReference>
<keyword evidence="4 8" id="KW-0812">Transmembrane</keyword>
<dbReference type="PANTHER" id="PTHR30460">
    <property type="entry name" value="MODERATE CONDUCTANCE MECHANOSENSITIVE CHANNEL YBIO"/>
    <property type="match status" value="1"/>
</dbReference>
<dbReference type="SUPFAM" id="SSF82689">
    <property type="entry name" value="Mechanosensitive channel protein MscS (YggB), C-terminal domain"/>
    <property type="match status" value="1"/>
</dbReference>
<feature type="transmembrane region" description="Helical" evidence="8">
    <location>
        <begin position="210"/>
        <end position="230"/>
    </location>
</feature>
<feature type="transmembrane region" description="Helical" evidence="8">
    <location>
        <begin position="281"/>
        <end position="303"/>
    </location>
</feature>
<feature type="domain" description="Mechanosensitive ion channel MscS" evidence="10">
    <location>
        <begin position="575"/>
        <end position="639"/>
    </location>
</feature>
<dbReference type="InterPro" id="IPR023408">
    <property type="entry name" value="MscS_beta-dom_sf"/>
</dbReference>
<accession>A0A1I4EAI7</accession>
<feature type="transmembrane region" description="Helical" evidence="8">
    <location>
        <begin position="474"/>
        <end position="495"/>
    </location>
</feature>
<feature type="transmembrane region" description="Helical" evidence="8">
    <location>
        <begin position="176"/>
        <end position="198"/>
    </location>
</feature>
<organism evidence="13 14">
    <name type="scientific">Shimia haliotis</name>
    <dbReference type="NCBI Taxonomy" id="1280847"/>
    <lineage>
        <taxon>Bacteria</taxon>
        <taxon>Pseudomonadati</taxon>
        <taxon>Pseudomonadota</taxon>
        <taxon>Alphaproteobacteria</taxon>
        <taxon>Rhodobacterales</taxon>
        <taxon>Roseobacteraceae</taxon>
    </lineage>
</organism>
<dbReference type="Gene3D" id="1.10.287.1260">
    <property type="match status" value="1"/>
</dbReference>
<keyword evidence="14" id="KW-1185">Reference proteome</keyword>
<evidence type="ECO:0000256" key="4">
    <source>
        <dbReference type="ARBA" id="ARBA00022692"/>
    </source>
</evidence>
<feature type="transmembrane region" description="Helical" evidence="8">
    <location>
        <begin position="251"/>
        <end position="269"/>
    </location>
</feature>
<reference evidence="14" key="1">
    <citation type="submission" date="2016-10" db="EMBL/GenBank/DDBJ databases">
        <authorList>
            <person name="Varghese N."/>
            <person name="Submissions S."/>
        </authorList>
    </citation>
    <scope>NUCLEOTIDE SEQUENCE [LARGE SCALE GENOMIC DNA]</scope>
    <source>
        <strain evidence="14">DSM 28453</strain>
    </source>
</reference>
<dbReference type="Gene3D" id="3.30.70.100">
    <property type="match status" value="1"/>
</dbReference>
<comment type="similarity">
    <text evidence="2">Belongs to the MscS (TC 1.A.23) family.</text>
</comment>
<keyword evidence="5 8" id="KW-1133">Transmembrane helix</keyword>
<feature type="transmembrane region" description="Helical" evidence="8">
    <location>
        <begin position="323"/>
        <end position="342"/>
    </location>
</feature>
<evidence type="ECO:0000256" key="3">
    <source>
        <dbReference type="ARBA" id="ARBA00022475"/>
    </source>
</evidence>
<evidence type="ECO:0000256" key="7">
    <source>
        <dbReference type="SAM" id="MobiDB-lite"/>
    </source>
</evidence>
<dbReference type="GO" id="GO:0008381">
    <property type="term" value="F:mechanosensitive monoatomic ion channel activity"/>
    <property type="evidence" value="ECO:0007669"/>
    <property type="project" value="InterPro"/>
</dbReference>
<dbReference type="RefSeq" id="WP_093323769.1">
    <property type="nucleotide sequence ID" value="NZ_FOSZ01000004.1"/>
</dbReference>
<evidence type="ECO:0000259" key="11">
    <source>
        <dbReference type="Pfam" id="PF21082"/>
    </source>
</evidence>
<dbReference type="InterPro" id="IPR006685">
    <property type="entry name" value="MscS_channel_2nd"/>
</dbReference>
<dbReference type="InterPro" id="IPR010920">
    <property type="entry name" value="LSM_dom_sf"/>
</dbReference>
<dbReference type="Pfam" id="PF00924">
    <property type="entry name" value="MS_channel_2nd"/>
    <property type="match status" value="1"/>
</dbReference>
<dbReference type="Pfam" id="PF21088">
    <property type="entry name" value="MS_channel_1st"/>
    <property type="match status" value="1"/>
</dbReference>
<evidence type="ECO:0000313" key="14">
    <source>
        <dbReference type="Proteomes" id="UP000198851"/>
    </source>
</evidence>
<name>A0A1I4EAI7_9RHOB</name>
<feature type="transmembrane region" description="Helical" evidence="8">
    <location>
        <begin position="554"/>
        <end position="576"/>
    </location>
</feature>
<evidence type="ECO:0000256" key="9">
    <source>
        <dbReference type="SAM" id="SignalP"/>
    </source>
</evidence>
<proteinExistence type="inferred from homology"/>
<evidence type="ECO:0000259" key="10">
    <source>
        <dbReference type="Pfam" id="PF00924"/>
    </source>
</evidence>
<keyword evidence="3" id="KW-1003">Cell membrane</keyword>
<dbReference type="OrthoDB" id="9814206at2"/>
<feature type="transmembrane region" description="Helical" evidence="8">
    <location>
        <begin position="362"/>
        <end position="383"/>
    </location>
</feature>
<feature type="domain" description="Mechanosensitive ion channel transmembrane helices 2/3" evidence="12">
    <location>
        <begin position="536"/>
        <end position="573"/>
    </location>
</feature>
<feature type="chain" id="PRO_5011779239" evidence="9">
    <location>
        <begin position="21"/>
        <end position="779"/>
    </location>
</feature>
<dbReference type="AlphaFoldDB" id="A0A1I4EAI7"/>
<feature type="transmembrane region" description="Helical" evidence="8">
    <location>
        <begin position="443"/>
        <end position="462"/>
    </location>
</feature>
<feature type="signal peptide" evidence="9">
    <location>
        <begin position="1"/>
        <end position="20"/>
    </location>
</feature>
<sequence>MLRFLSVFLFSLFLPVVLVAQETADADVTNPMTSLMQEAAKHGMTVIIMDANGNAVPTEVTPQESVVEEVVEGDSGNTIMMVQSEVDQFRDLLQRRLDAWPASVNEVLFILRASSPTGEIFTFVEVLLWSLLLFFVALFPERYIYGKRIAARFVMPMIKENPVGYSDKLPFLVVRFIGGVLGVIFSMAVAFILGWLLFGSSDDTAIDFTIGSIYFAYFVARVAALLWRMILSPFLDQYRIPAFSTRDAKRLYRWLFLLASLDICTQVFGDWLRQLGLNYDVYALLTLALVSIFSLGNILMALVNYKPIANAIRNGKALEDVSLPLRLVSVFWAPVFIVYVVYGFFDQAFDLILEVEESVPALAAAYGIFMAIIVVYATINFCIEKFFDRARRVREMNEELQQEEEQAEETESPTQEQLDEIEELKQRLEGKQISTYEQLARRVSGILAVVAGVYAAVLAFGAGEMMTESVSNRALDVLVIVFIGYIVFHVFRIWVDGKIREEQGEEEEGELGDEGGANSASRLATLLPLFRAAMLLVIVISIILIVLLELGVNVSPLFAGAGVVGLAVGFGAQSLVRDIFSGAFFLFDDAFRKGEYIDIGSVKGTVEKISVRSFQLRHHLGPLHTIPFGEIQYLTNYSRDWVIMKLKLRVTYDTDVERVRKLIKNLGIELLDDPTIGHNFIQPLKSQGVVEMQDSAMIIRVKFMTKPGDQWLVRKKVYQDIRELFEREGIKFAHREVTVRIADDQEDRELTPKQKEAVVGAVEAAIDEDAMEGGPDDDR</sequence>
<evidence type="ECO:0000256" key="6">
    <source>
        <dbReference type="ARBA" id="ARBA00023136"/>
    </source>
</evidence>
<dbReference type="Gene3D" id="2.30.30.60">
    <property type="match status" value="1"/>
</dbReference>
<comment type="subcellular location">
    <subcellularLocation>
        <location evidence="1">Cell membrane</location>
        <topology evidence="1">Multi-pass membrane protein</topology>
    </subcellularLocation>
</comment>
<dbReference type="InterPro" id="IPR045276">
    <property type="entry name" value="YbiO_bact"/>
</dbReference>
<dbReference type="InterPro" id="IPR011014">
    <property type="entry name" value="MscS_channel_TM-2"/>
</dbReference>
<keyword evidence="9" id="KW-0732">Signal</keyword>
<evidence type="ECO:0000256" key="2">
    <source>
        <dbReference type="ARBA" id="ARBA00008017"/>
    </source>
</evidence>
<dbReference type="STRING" id="1280847.SAMN04488036_104120"/>
<dbReference type="EMBL" id="FOSZ01000004">
    <property type="protein sequence ID" value="SFL02283.1"/>
    <property type="molecule type" value="Genomic_DNA"/>
</dbReference>